<proteinExistence type="predicted"/>
<reference evidence="2 3" key="1">
    <citation type="journal article" date="2021" name="Int. J. Syst. Evol. Microbiol.">
        <title>Amazonocrinis nigriterrae gen. nov., sp. nov., Atlanticothrix silvestris gen. nov., sp. nov. and Dendronalium phyllosphericum gen. nov., sp. nov., nostocacean cyanobacteria from Brazilian environments.</title>
        <authorList>
            <person name="Alvarenga D.O."/>
            <person name="Andreote A.P.D."/>
            <person name="Branco L.H.Z."/>
            <person name="Delbaje E."/>
            <person name="Cruz R.B."/>
            <person name="Varani A.M."/>
            <person name="Fiore M.F."/>
        </authorList>
    </citation>
    <scope>NUCLEOTIDE SEQUENCE [LARGE SCALE GENOMIC DNA]</scope>
    <source>
        <strain evidence="2 3">CENA357</strain>
    </source>
</reference>
<sequence>MQQNTTFKIAQQAFDYLAQGWATGDFQPYIDMLSDEVKFWVPVGKQRDTSFGYEGKEQMSARLWRHKETGDRLILSPPDQVTSNDTTVTFEFESQGTIANQPFKGRNAISFDVKDGKISGVREYFGDID</sequence>
<evidence type="ECO:0000313" key="3">
    <source>
        <dbReference type="Proteomes" id="UP000599391"/>
    </source>
</evidence>
<keyword evidence="3" id="KW-1185">Reference proteome</keyword>
<accession>A0A8J7HCE8</accession>
<dbReference type="Gene3D" id="3.10.450.50">
    <property type="match status" value="1"/>
</dbReference>
<dbReference type="RefSeq" id="WP_214439828.1">
    <property type="nucleotide sequence ID" value="NZ_JAECZB010000035.1"/>
</dbReference>
<dbReference type="SUPFAM" id="SSF54427">
    <property type="entry name" value="NTF2-like"/>
    <property type="match status" value="1"/>
</dbReference>
<dbReference type="EMBL" id="JAECZB010000035">
    <property type="protein sequence ID" value="MBH8553553.1"/>
    <property type="molecule type" value="Genomic_DNA"/>
</dbReference>
<dbReference type="Pfam" id="PF12680">
    <property type="entry name" value="SnoaL_2"/>
    <property type="match status" value="1"/>
</dbReference>
<name>A0A8J7HCE8_9CYAN</name>
<evidence type="ECO:0000313" key="2">
    <source>
        <dbReference type="EMBL" id="MBH8553553.1"/>
    </source>
</evidence>
<organism evidence="2 3">
    <name type="scientific">Atlanticothrix silvestris CENA357</name>
    <dbReference type="NCBI Taxonomy" id="1725252"/>
    <lineage>
        <taxon>Bacteria</taxon>
        <taxon>Bacillati</taxon>
        <taxon>Cyanobacteriota</taxon>
        <taxon>Cyanophyceae</taxon>
        <taxon>Nostocales</taxon>
        <taxon>Nodulariaceae</taxon>
        <taxon>Atlanticothrix</taxon>
        <taxon>Atlanticothrix silvestris</taxon>
    </lineage>
</organism>
<dbReference type="InterPro" id="IPR032710">
    <property type="entry name" value="NTF2-like_dom_sf"/>
</dbReference>
<gene>
    <name evidence="2" type="ORF">I8751_14470</name>
</gene>
<dbReference type="Proteomes" id="UP000599391">
    <property type="component" value="Unassembled WGS sequence"/>
</dbReference>
<dbReference type="AlphaFoldDB" id="A0A8J7HCE8"/>
<feature type="domain" description="SnoaL-like" evidence="1">
    <location>
        <begin position="16"/>
        <end position="119"/>
    </location>
</feature>
<evidence type="ECO:0000259" key="1">
    <source>
        <dbReference type="Pfam" id="PF12680"/>
    </source>
</evidence>
<protein>
    <submittedName>
        <fullName evidence="2">Nuclear transport factor 2 family protein</fullName>
    </submittedName>
</protein>
<comment type="caution">
    <text evidence="2">The sequence shown here is derived from an EMBL/GenBank/DDBJ whole genome shotgun (WGS) entry which is preliminary data.</text>
</comment>
<dbReference type="InterPro" id="IPR037401">
    <property type="entry name" value="SnoaL-like"/>
</dbReference>